<organism evidence="3 4">
    <name type="scientific">Undibacterium fentianense</name>
    <dbReference type="NCBI Taxonomy" id="2828728"/>
    <lineage>
        <taxon>Bacteria</taxon>
        <taxon>Pseudomonadati</taxon>
        <taxon>Pseudomonadota</taxon>
        <taxon>Betaproteobacteria</taxon>
        <taxon>Burkholderiales</taxon>
        <taxon>Oxalobacteraceae</taxon>
        <taxon>Undibacterium</taxon>
    </lineage>
</organism>
<feature type="chain" id="PRO_5036953244" description="SGNH hydrolase-type esterase domain-containing protein" evidence="1">
    <location>
        <begin position="21"/>
        <end position="257"/>
    </location>
</feature>
<dbReference type="AlphaFoldDB" id="A0A941DYV8"/>
<keyword evidence="4" id="KW-1185">Reference proteome</keyword>
<evidence type="ECO:0000313" key="4">
    <source>
        <dbReference type="Proteomes" id="UP000678545"/>
    </source>
</evidence>
<dbReference type="RefSeq" id="WP_212674407.1">
    <property type="nucleotide sequence ID" value="NZ_JAGSPJ010000001.1"/>
</dbReference>
<reference evidence="3" key="1">
    <citation type="submission" date="2021-04" db="EMBL/GenBank/DDBJ databases">
        <title>novel species isolated from subtropical streams in China.</title>
        <authorList>
            <person name="Lu H."/>
        </authorList>
    </citation>
    <scope>NUCLEOTIDE SEQUENCE</scope>
    <source>
        <strain evidence="3">FT137W</strain>
    </source>
</reference>
<proteinExistence type="predicted"/>
<dbReference type="InterPro" id="IPR036514">
    <property type="entry name" value="SGNH_hydro_sf"/>
</dbReference>
<dbReference type="GO" id="GO:0004622">
    <property type="term" value="F:phosphatidylcholine lysophospholipase activity"/>
    <property type="evidence" value="ECO:0007669"/>
    <property type="project" value="TreeGrafter"/>
</dbReference>
<dbReference type="Proteomes" id="UP000678545">
    <property type="component" value="Unassembled WGS sequence"/>
</dbReference>
<feature type="domain" description="SGNH hydrolase-type esterase" evidence="2">
    <location>
        <begin position="71"/>
        <end position="241"/>
    </location>
</feature>
<comment type="caution">
    <text evidence="3">The sequence shown here is derived from an EMBL/GenBank/DDBJ whole genome shotgun (WGS) entry which is preliminary data.</text>
</comment>
<protein>
    <recommendedName>
        <fullName evidence="2">SGNH hydrolase-type esterase domain-containing protein</fullName>
    </recommendedName>
</protein>
<name>A0A941DYV8_9BURK</name>
<dbReference type="EMBL" id="JAGSPJ010000001">
    <property type="protein sequence ID" value="MBR7799315.1"/>
    <property type="molecule type" value="Genomic_DNA"/>
</dbReference>
<evidence type="ECO:0000256" key="1">
    <source>
        <dbReference type="SAM" id="SignalP"/>
    </source>
</evidence>
<feature type="signal peptide" evidence="1">
    <location>
        <begin position="1"/>
        <end position="20"/>
    </location>
</feature>
<accession>A0A941DYV8</accession>
<dbReference type="InterPro" id="IPR051532">
    <property type="entry name" value="Ester_Hydrolysis_Enzymes"/>
</dbReference>
<dbReference type="PANTHER" id="PTHR30383">
    <property type="entry name" value="THIOESTERASE 1/PROTEASE 1/LYSOPHOSPHOLIPASE L1"/>
    <property type="match status" value="1"/>
</dbReference>
<sequence>MRYHILAFSFLYAISALSIAAPQDNAGKSQDTFSSTIPVTQQREIYGGVSWLDRHAQILERNKIVKPDLVFLGDSITHFWSGEPVSYRPTDAASWKTANNGLVVTNLGFGFDYIENAIWRIQNGELDGIAPKLIVINIGTNNLGHKGDNPEACERGMKALLNEVRVKQPNAKILLLGIYPRFELKLADAIVDTNRRYASLAKDGVTFLNISEALYEPGKAPAPSAQLFRDGLHPNAAGYAVIAEKLAPIIQKLTSSF</sequence>
<keyword evidence="1" id="KW-0732">Signal</keyword>
<dbReference type="PANTHER" id="PTHR30383:SF5">
    <property type="entry name" value="SGNH HYDROLASE-TYPE ESTERASE DOMAIN-CONTAINING PROTEIN"/>
    <property type="match status" value="1"/>
</dbReference>
<gene>
    <name evidence="3" type="ORF">KDM90_04820</name>
</gene>
<evidence type="ECO:0000259" key="2">
    <source>
        <dbReference type="Pfam" id="PF13472"/>
    </source>
</evidence>
<dbReference type="SUPFAM" id="SSF52266">
    <property type="entry name" value="SGNH hydrolase"/>
    <property type="match status" value="1"/>
</dbReference>
<dbReference type="InterPro" id="IPR013830">
    <property type="entry name" value="SGNH_hydro"/>
</dbReference>
<dbReference type="Gene3D" id="3.40.50.1110">
    <property type="entry name" value="SGNH hydrolase"/>
    <property type="match status" value="1"/>
</dbReference>
<dbReference type="Pfam" id="PF13472">
    <property type="entry name" value="Lipase_GDSL_2"/>
    <property type="match status" value="1"/>
</dbReference>
<evidence type="ECO:0000313" key="3">
    <source>
        <dbReference type="EMBL" id="MBR7799315.1"/>
    </source>
</evidence>